<keyword evidence="2" id="KW-1185">Reference proteome</keyword>
<dbReference type="Proteomes" id="UP001633002">
    <property type="component" value="Unassembled WGS sequence"/>
</dbReference>
<protein>
    <submittedName>
        <fullName evidence="1">Uncharacterized protein</fullName>
    </submittedName>
</protein>
<evidence type="ECO:0000313" key="2">
    <source>
        <dbReference type="Proteomes" id="UP001633002"/>
    </source>
</evidence>
<comment type="caution">
    <text evidence="1">The sequence shown here is derived from an EMBL/GenBank/DDBJ whole genome shotgun (WGS) entry which is preliminary data.</text>
</comment>
<name>A0ABD3IFN1_9MARC</name>
<organism evidence="1 2">
    <name type="scientific">Riccia sorocarpa</name>
    <dbReference type="NCBI Taxonomy" id="122646"/>
    <lineage>
        <taxon>Eukaryota</taxon>
        <taxon>Viridiplantae</taxon>
        <taxon>Streptophyta</taxon>
        <taxon>Embryophyta</taxon>
        <taxon>Marchantiophyta</taxon>
        <taxon>Marchantiopsida</taxon>
        <taxon>Marchantiidae</taxon>
        <taxon>Marchantiales</taxon>
        <taxon>Ricciaceae</taxon>
        <taxon>Riccia</taxon>
    </lineage>
</organism>
<reference evidence="1 2" key="1">
    <citation type="submission" date="2024-09" db="EMBL/GenBank/DDBJ databases">
        <title>Chromosome-scale assembly of Riccia sorocarpa.</title>
        <authorList>
            <person name="Paukszto L."/>
        </authorList>
    </citation>
    <scope>NUCLEOTIDE SEQUENCE [LARGE SCALE GENOMIC DNA]</scope>
    <source>
        <strain evidence="1">LP-2024</strain>
        <tissue evidence="1">Aerial parts of the thallus</tissue>
    </source>
</reference>
<dbReference type="EMBL" id="JBJQOH010000001">
    <property type="protein sequence ID" value="KAL3701066.1"/>
    <property type="molecule type" value="Genomic_DNA"/>
</dbReference>
<dbReference type="AlphaFoldDB" id="A0ABD3IFN1"/>
<evidence type="ECO:0000313" key="1">
    <source>
        <dbReference type="EMBL" id="KAL3701066.1"/>
    </source>
</evidence>
<sequence length="324" mass="36967">MPKEVHGRGHSQELQSMVMDCCKHCCGTKWTVDDIKEVRKDIFGVNFDKKLDILYQKIIQAVDDQMGGCCSQGADLLAKELSSSYMVYPGRLTTSITRALTVVQSKDFMVTKEERHRQCFLQIANLLRQKDILEELQICMERAGQTPPSKAKFYEECKTVNYVKVLAGVGTPVLLKLAGILNRGDGPPVFAHVCIGGLWKQDPNFTVSSIAQYLRDCDDFNGDMKGDLDFRREVDHPLLKAFMRQDIFEKTILTPKHQTTAQFFNLDDEVANSHDRPFKKLQSTFYIQLDNFGKNNKTLLHPNQEPLSAPMNKIMIKRRRLCPT</sequence>
<accession>A0ABD3IFN1</accession>
<gene>
    <name evidence="1" type="ORF">R1sor_019088</name>
</gene>
<proteinExistence type="predicted"/>